<feature type="compositionally biased region" description="Polar residues" evidence="5">
    <location>
        <begin position="281"/>
        <end position="301"/>
    </location>
</feature>
<gene>
    <name evidence="8" type="ORF">CC85DRAFT_288081</name>
</gene>
<dbReference type="GO" id="GO:0008237">
    <property type="term" value="F:metallopeptidase activity"/>
    <property type="evidence" value="ECO:0007669"/>
    <property type="project" value="TreeGrafter"/>
</dbReference>
<dbReference type="Pfam" id="PF08325">
    <property type="entry name" value="WLM"/>
    <property type="match status" value="1"/>
</dbReference>
<dbReference type="EMBL" id="KQ087246">
    <property type="protein sequence ID" value="KLT39896.1"/>
    <property type="molecule type" value="Genomic_DNA"/>
</dbReference>
<dbReference type="PANTHER" id="PTHR46622">
    <property type="entry name" value="DNA-DEPENDENT METALLOPROTEASE WSS1"/>
    <property type="match status" value="1"/>
</dbReference>
<dbReference type="GO" id="GO:0005634">
    <property type="term" value="C:nucleus"/>
    <property type="evidence" value="ECO:0007669"/>
    <property type="project" value="TreeGrafter"/>
</dbReference>
<dbReference type="InterPro" id="IPR013536">
    <property type="entry name" value="WLM_dom"/>
</dbReference>
<accession>A0A0J0XFQ9</accession>
<proteinExistence type="predicted"/>
<keyword evidence="2 4" id="KW-0863">Zinc-finger</keyword>
<protein>
    <submittedName>
        <fullName evidence="8">WLM-domain-containing protein</fullName>
    </submittedName>
</protein>
<evidence type="ECO:0000256" key="4">
    <source>
        <dbReference type="PROSITE-ProRule" id="PRU00322"/>
    </source>
</evidence>
<evidence type="ECO:0000256" key="3">
    <source>
        <dbReference type="ARBA" id="ARBA00022833"/>
    </source>
</evidence>
<keyword evidence="9" id="KW-1185">Reference proteome</keyword>
<dbReference type="InterPro" id="IPR001876">
    <property type="entry name" value="Znf_RanBP2"/>
</dbReference>
<feature type="compositionally biased region" description="Low complexity" evidence="5">
    <location>
        <begin position="318"/>
        <end position="330"/>
    </location>
</feature>
<evidence type="ECO:0000259" key="7">
    <source>
        <dbReference type="PROSITE" id="PS51397"/>
    </source>
</evidence>
<reference evidence="8 9" key="1">
    <citation type="submission" date="2015-03" db="EMBL/GenBank/DDBJ databases">
        <title>Genomics and transcriptomics of the oil-accumulating basidiomycete yeast T. oleaginosus allow insights into substrate utilization and the diverse evolutionary trajectories of mating systems in fungi.</title>
        <authorList>
            <consortium name="DOE Joint Genome Institute"/>
            <person name="Kourist R."/>
            <person name="Kracht O."/>
            <person name="Bracharz F."/>
            <person name="Lipzen A."/>
            <person name="Nolan M."/>
            <person name="Ohm R."/>
            <person name="Grigoriev I."/>
            <person name="Sun S."/>
            <person name="Heitman J."/>
            <person name="Bruck T."/>
            <person name="Nowrousian M."/>
        </authorList>
    </citation>
    <scope>NUCLEOTIDE SEQUENCE [LARGE SCALE GENOMIC DNA]</scope>
    <source>
        <strain evidence="8 9">IBC0246</strain>
    </source>
</reference>
<dbReference type="PANTHER" id="PTHR46622:SF1">
    <property type="entry name" value="DNA-DEPENDENT METALLOPROTEASE WSS1"/>
    <property type="match status" value="1"/>
</dbReference>
<dbReference type="Proteomes" id="UP000053611">
    <property type="component" value="Unassembled WGS sequence"/>
</dbReference>
<evidence type="ECO:0000313" key="9">
    <source>
        <dbReference type="Proteomes" id="UP000053611"/>
    </source>
</evidence>
<dbReference type="PROSITE" id="PS51397">
    <property type="entry name" value="WLM"/>
    <property type="match status" value="1"/>
</dbReference>
<dbReference type="PROSITE" id="PS50199">
    <property type="entry name" value="ZF_RANBP2_2"/>
    <property type="match status" value="1"/>
</dbReference>
<dbReference type="InterPro" id="IPR036443">
    <property type="entry name" value="Znf_RanBP2_sf"/>
</dbReference>
<keyword evidence="3" id="KW-0862">Zinc</keyword>
<dbReference type="InterPro" id="IPR053000">
    <property type="entry name" value="WSS1-like_metalloprotease"/>
</dbReference>
<dbReference type="SMART" id="SM00547">
    <property type="entry name" value="ZnF_RBZ"/>
    <property type="match status" value="1"/>
</dbReference>
<dbReference type="OrthoDB" id="261960at2759"/>
<dbReference type="GO" id="GO:0006281">
    <property type="term" value="P:DNA repair"/>
    <property type="evidence" value="ECO:0007669"/>
    <property type="project" value="TreeGrafter"/>
</dbReference>
<dbReference type="RefSeq" id="XP_018276387.1">
    <property type="nucleotide sequence ID" value="XM_018424124.1"/>
</dbReference>
<sequence length="426" mass="46093">MSLIGKFAHLPGRPNASEATPLLEKIASQVKPIMKKRGWKVGVLGEFFPANPALLGININRGQRINLRLRPPDNPSGFYDLEQLVLVMLHELTHIVHGPHDASFYKSLAELEEEYYDLRRKGYTGEGFHSDGNRLQGMRVNEYEGRRKGLAAAEKRLQQQRVMGRGGVLGGSRTAGKSMREIVAEAAQRRQNDDKTCKVDTKEAEEEARIAQEESVVVEATSEDTARQTEAKHGRKRVLGEAVPGTAEAPIVIDDYFPEDVQHAARISTSRVHDALAARSGSASLCSRTDLPTSAPPTSRLGSAPSDPGKPFPVTPESSRSANSSSPSAPQNGNKNTATGMGGTRKPDATASSSGRAAPALSATWSCNTCTLINPISASQCEACAHARPVPNTATMGAWWCEFCGAGPREMSYWSCLECGWVRKWG</sequence>
<feature type="region of interest" description="Disordered" evidence="5">
    <location>
        <begin position="215"/>
        <end position="237"/>
    </location>
</feature>
<evidence type="ECO:0000313" key="8">
    <source>
        <dbReference type="EMBL" id="KLT39896.1"/>
    </source>
</evidence>
<feature type="region of interest" description="Disordered" evidence="5">
    <location>
        <begin position="280"/>
        <end position="355"/>
    </location>
</feature>
<dbReference type="AlphaFoldDB" id="A0A0J0XFQ9"/>
<dbReference type="GeneID" id="28984727"/>
<evidence type="ECO:0000256" key="2">
    <source>
        <dbReference type="ARBA" id="ARBA00022771"/>
    </source>
</evidence>
<dbReference type="STRING" id="879819.A0A0J0XFQ9"/>
<feature type="domain" description="RanBP2-type" evidence="6">
    <location>
        <begin position="361"/>
        <end position="390"/>
    </location>
</feature>
<feature type="domain" description="WLM" evidence="7">
    <location>
        <begin position="1"/>
        <end position="192"/>
    </location>
</feature>
<dbReference type="Gene3D" id="2.30.30.380">
    <property type="entry name" value="Zn-finger domain of Sec23/24"/>
    <property type="match status" value="1"/>
</dbReference>
<organism evidence="8 9">
    <name type="scientific">Cutaneotrichosporon oleaginosum</name>
    <dbReference type="NCBI Taxonomy" id="879819"/>
    <lineage>
        <taxon>Eukaryota</taxon>
        <taxon>Fungi</taxon>
        <taxon>Dikarya</taxon>
        <taxon>Basidiomycota</taxon>
        <taxon>Agaricomycotina</taxon>
        <taxon>Tremellomycetes</taxon>
        <taxon>Trichosporonales</taxon>
        <taxon>Trichosporonaceae</taxon>
        <taxon>Cutaneotrichosporon</taxon>
    </lineage>
</organism>
<keyword evidence="1" id="KW-0479">Metal-binding</keyword>
<dbReference type="PROSITE" id="PS01358">
    <property type="entry name" value="ZF_RANBP2_1"/>
    <property type="match status" value="1"/>
</dbReference>
<evidence type="ECO:0000259" key="6">
    <source>
        <dbReference type="PROSITE" id="PS50199"/>
    </source>
</evidence>
<evidence type="ECO:0000256" key="1">
    <source>
        <dbReference type="ARBA" id="ARBA00022723"/>
    </source>
</evidence>
<evidence type="ECO:0000256" key="5">
    <source>
        <dbReference type="SAM" id="MobiDB-lite"/>
    </source>
</evidence>
<name>A0A0J0XFQ9_9TREE</name>
<dbReference type="GO" id="GO:0008270">
    <property type="term" value="F:zinc ion binding"/>
    <property type="evidence" value="ECO:0007669"/>
    <property type="project" value="UniProtKB-KW"/>
</dbReference>
<dbReference type="SUPFAM" id="SSF90209">
    <property type="entry name" value="Ran binding protein zinc finger-like"/>
    <property type="match status" value="1"/>
</dbReference>